<dbReference type="InterPro" id="IPR009057">
    <property type="entry name" value="Homeodomain-like_sf"/>
</dbReference>
<dbReference type="InterPro" id="IPR058031">
    <property type="entry name" value="AAA_lid_NorR"/>
</dbReference>
<reference evidence="8 9" key="1">
    <citation type="submission" date="2022-06" db="EMBL/GenBank/DDBJ databases">
        <title>Isolation of gut microbiota from human fecal samples.</title>
        <authorList>
            <person name="Pamer E.G."/>
            <person name="Barat B."/>
            <person name="Waligurski E."/>
            <person name="Medina S."/>
            <person name="Paddock L."/>
            <person name="Mostad J."/>
        </authorList>
    </citation>
    <scope>NUCLEOTIDE SEQUENCE [LARGE SCALE GENOMIC DNA]</scope>
    <source>
        <strain evidence="8 9">DFI.7.95</strain>
    </source>
</reference>
<evidence type="ECO:0000256" key="2">
    <source>
        <dbReference type="ARBA" id="ARBA00022840"/>
    </source>
</evidence>
<dbReference type="PRINTS" id="PR01590">
    <property type="entry name" value="HTHFIS"/>
</dbReference>
<dbReference type="PROSITE" id="PS00676">
    <property type="entry name" value="SIGMA54_INTERACT_2"/>
    <property type="match status" value="1"/>
</dbReference>
<evidence type="ECO:0000256" key="3">
    <source>
        <dbReference type="ARBA" id="ARBA00023015"/>
    </source>
</evidence>
<dbReference type="SUPFAM" id="SSF55785">
    <property type="entry name" value="PYP-like sensor domain (PAS domain)"/>
    <property type="match status" value="1"/>
</dbReference>
<keyword evidence="3" id="KW-0805">Transcription regulation</keyword>
<dbReference type="Pfam" id="PF25601">
    <property type="entry name" value="AAA_lid_14"/>
    <property type="match status" value="1"/>
</dbReference>
<evidence type="ECO:0000313" key="8">
    <source>
        <dbReference type="EMBL" id="MCQ4923863.1"/>
    </source>
</evidence>
<accession>A0ABT1SBK8</accession>
<dbReference type="InterPro" id="IPR025943">
    <property type="entry name" value="Sigma_54_int_dom_ATP-bd_2"/>
</dbReference>
<evidence type="ECO:0000256" key="4">
    <source>
        <dbReference type="ARBA" id="ARBA00023125"/>
    </source>
</evidence>
<evidence type="ECO:0000256" key="5">
    <source>
        <dbReference type="ARBA" id="ARBA00023163"/>
    </source>
</evidence>
<keyword evidence="4" id="KW-0238">DNA-binding</keyword>
<dbReference type="PANTHER" id="PTHR32071:SF74">
    <property type="entry name" value="TRANSCRIPTIONAL ACTIVATOR ROCR"/>
    <property type="match status" value="1"/>
</dbReference>
<feature type="coiled-coil region" evidence="6">
    <location>
        <begin position="114"/>
        <end position="148"/>
    </location>
</feature>
<dbReference type="SUPFAM" id="SSF52540">
    <property type="entry name" value="P-loop containing nucleoside triphosphate hydrolases"/>
    <property type="match status" value="1"/>
</dbReference>
<dbReference type="PROSITE" id="PS50045">
    <property type="entry name" value="SIGMA54_INTERACT_4"/>
    <property type="match status" value="1"/>
</dbReference>
<dbReference type="SUPFAM" id="SSF46689">
    <property type="entry name" value="Homeodomain-like"/>
    <property type="match status" value="1"/>
</dbReference>
<keyword evidence="1" id="KW-0547">Nucleotide-binding</keyword>
<dbReference type="InterPro" id="IPR025662">
    <property type="entry name" value="Sigma_54_int_dom_ATP-bd_1"/>
</dbReference>
<gene>
    <name evidence="8" type="ORF">NE686_12245</name>
</gene>
<protein>
    <submittedName>
        <fullName evidence="8">Sigma 54-interacting transcriptional regulator</fullName>
    </submittedName>
</protein>
<sequence>MKKIDLNKIIMQNILHHADIGIHVIDNERRTVIYNKVMAQLEGLDTNQVIEKDILDIFPSLNEETSTLIKVLHTGEAILNSTQSYLNFKGQRITTINSTIPLYSDDKIIGALEIANNITHIKNLSDQLIELQNELSSAKSSKKSLRAKIKRYNFDDIIGEDPSMSLAKKIAKKASNSSSSVLIYGDTGTGKELFAQSIHYGGIRANKPFIAQNCAAIPEALLEGILFGTDKGGFTGAVEREGIFEQANGGTLMLDEINSMSLPLQAKLLRVLQEGYIRRVGGTKDIPIDVRIIATTNEEPLETLKKETIRKDLYYRLNVIFIQIPSLKERKKDILILSNHFVNKYNSILGKKIEKISEEVINSFMEYTWPGNVRELGNVIEGAMNIVDDEERILKKEDFISSIYIMQDKPLKNAIVFQEKNKTLPNILEEMEKDIIFNALNNNQYNISKTAEELGIKRQTLQHKLKKYKS</sequence>
<dbReference type="Gene3D" id="1.10.10.60">
    <property type="entry name" value="Homeodomain-like"/>
    <property type="match status" value="1"/>
</dbReference>
<dbReference type="RefSeq" id="WP_256311719.1">
    <property type="nucleotide sequence ID" value="NZ_JANGAC010000008.1"/>
</dbReference>
<dbReference type="InterPro" id="IPR002197">
    <property type="entry name" value="HTH_Fis"/>
</dbReference>
<keyword evidence="6" id="KW-0175">Coiled coil</keyword>
<evidence type="ECO:0000256" key="1">
    <source>
        <dbReference type="ARBA" id="ARBA00022741"/>
    </source>
</evidence>
<dbReference type="InterPro" id="IPR000014">
    <property type="entry name" value="PAS"/>
</dbReference>
<dbReference type="PANTHER" id="PTHR32071">
    <property type="entry name" value="TRANSCRIPTIONAL REGULATORY PROTEIN"/>
    <property type="match status" value="1"/>
</dbReference>
<dbReference type="PROSITE" id="PS00688">
    <property type="entry name" value="SIGMA54_INTERACT_3"/>
    <property type="match status" value="1"/>
</dbReference>
<dbReference type="InterPro" id="IPR027417">
    <property type="entry name" value="P-loop_NTPase"/>
</dbReference>
<dbReference type="EMBL" id="JANGAC010000008">
    <property type="protein sequence ID" value="MCQ4923863.1"/>
    <property type="molecule type" value="Genomic_DNA"/>
</dbReference>
<dbReference type="InterPro" id="IPR003593">
    <property type="entry name" value="AAA+_ATPase"/>
</dbReference>
<feature type="domain" description="Sigma-54 factor interaction" evidence="7">
    <location>
        <begin position="157"/>
        <end position="385"/>
    </location>
</feature>
<keyword evidence="5" id="KW-0804">Transcription</keyword>
<evidence type="ECO:0000256" key="6">
    <source>
        <dbReference type="SAM" id="Coils"/>
    </source>
</evidence>
<dbReference type="Gene3D" id="1.10.8.60">
    <property type="match status" value="1"/>
</dbReference>
<dbReference type="NCBIfam" id="TIGR00229">
    <property type="entry name" value="sensory_box"/>
    <property type="match status" value="1"/>
</dbReference>
<dbReference type="InterPro" id="IPR035965">
    <property type="entry name" value="PAS-like_dom_sf"/>
</dbReference>
<dbReference type="SMART" id="SM00382">
    <property type="entry name" value="AAA"/>
    <property type="match status" value="1"/>
</dbReference>
<name>A0ABT1SBK8_9FIRM</name>
<dbReference type="Pfam" id="PF08448">
    <property type="entry name" value="PAS_4"/>
    <property type="match status" value="1"/>
</dbReference>
<organism evidence="8 9">
    <name type="scientific">Tissierella carlieri</name>
    <dbReference type="NCBI Taxonomy" id="689904"/>
    <lineage>
        <taxon>Bacteria</taxon>
        <taxon>Bacillati</taxon>
        <taxon>Bacillota</taxon>
        <taxon>Tissierellia</taxon>
        <taxon>Tissierellales</taxon>
        <taxon>Tissierellaceae</taxon>
        <taxon>Tissierella</taxon>
    </lineage>
</organism>
<dbReference type="Pfam" id="PF00158">
    <property type="entry name" value="Sigma54_activat"/>
    <property type="match status" value="1"/>
</dbReference>
<keyword evidence="9" id="KW-1185">Reference proteome</keyword>
<comment type="caution">
    <text evidence="8">The sequence shown here is derived from an EMBL/GenBank/DDBJ whole genome shotgun (WGS) entry which is preliminary data.</text>
</comment>
<dbReference type="Proteomes" id="UP001524478">
    <property type="component" value="Unassembled WGS sequence"/>
</dbReference>
<evidence type="ECO:0000259" key="7">
    <source>
        <dbReference type="PROSITE" id="PS50045"/>
    </source>
</evidence>
<dbReference type="InterPro" id="IPR025944">
    <property type="entry name" value="Sigma_54_int_dom_CS"/>
</dbReference>
<proteinExistence type="predicted"/>
<evidence type="ECO:0000313" key="9">
    <source>
        <dbReference type="Proteomes" id="UP001524478"/>
    </source>
</evidence>
<dbReference type="InterPro" id="IPR002078">
    <property type="entry name" value="Sigma_54_int"/>
</dbReference>
<dbReference type="Gene3D" id="3.30.450.20">
    <property type="entry name" value="PAS domain"/>
    <property type="match status" value="1"/>
</dbReference>
<keyword evidence="2" id="KW-0067">ATP-binding</keyword>
<dbReference type="Pfam" id="PF02954">
    <property type="entry name" value="HTH_8"/>
    <property type="match status" value="1"/>
</dbReference>
<dbReference type="InterPro" id="IPR013656">
    <property type="entry name" value="PAS_4"/>
</dbReference>
<dbReference type="CDD" id="cd00009">
    <property type="entry name" value="AAA"/>
    <property type="match status" value="1"/>
</dbReference>
<dbReference type="PROSITE" id="PS00675">
    <property type="entry name" value="SIGMA54_INTERACT_1"/>
    <property type="match status" value="1"/>
</dbReference>
<dbReference type="Gene3D" id="3.40.50.300">
    <property type="entry name" value="P-loop containing nucleotide triphosphate hydrolases"/>
    <property type="match status" value="1"/>
</dbReference>